<feature type="region of interest" description="Disordered" evidence="1">
    <location>
        <begin position="1"/>
        <end position="40"/>
    </location>
</feature>
<gene>
    <name evidence="2" type="ORF">H0235_007667</name>
</gene>
<evidence type="ECO:0000256" key="1">
    <source>
        <dbReference type="SAM" id="MobiDB-lite"/>
    </source>
</evidence>
<accession>A0A834P1Z6</accession>
<dbReference type="EMBL" id="JACSDY010000006">
    <property type="protein sequence ID" value="KAF7425229.1"/>
    <property type="molecule type" value="Genomic_DNA"/>
</dbReference>
<reference evidence="2" key="1">
    <citation type="journal article" date="2020" name="G3 (Bethesda)">
        <title>High-Quality Assemblies for Three Invasive Social Wasps from the &lt;i&gt;Vespula&lt;/i&gt; Genus.</title>
        <authorList>
            <person name="Harrop T.W.R."/>
            <person name="Guhlin J."/>
            <person name="McLaughlin G.M."/>
            <person name="Permina E."/>
            <person name="Stockwell P."/>
            <person name="Gilligan J."/>
            <person name="Le Lec M.F."/>
            <person name="Gruber M.A.M."/>
            <person name="Quinn O."/>
            <person name="Lovegrove M."/>
            <person name="Duncan E.J."/>
            <person name="Remnant E.J."/>
            <person name="Van Eeckhoven J."/>
            <person name="Graham B."/>
            <person name="Knapp R.A."/>
            <person name="Langford K.W."/>
            <person name="Kronenberg Z."/>
            <person name="Press M.O."/>
            <person name="Eacker S.M."/>
            <person name="Wilson-Rankin E.E."/>
            <person name="Purcell J."/>
            <person name="Lester P.J."/>
            <person name="Dearden P.K."/>
        </authorList>
    </citation>
    <scope>NUCLEOTIDE SEQUENCE</scope>
    <source>
        <strain evidence="2">Volc-1</strain>
    </source>
</reference>
<dbReference type="AlphaFoldDB" id="A0A834P1Z6"/>
<keyword evidence="3" id="KW-1185">Reference proteome</keyword>
<protein>
    <submittedName>
        <fullName evidence="2">Uncharacterized protein</fullName>
    </submittedName>
</protein>
<feature type="compositionally biased region" description="Basic and acidic residues" evidence="1">
    <location>
        <begin position="1"/>
        <end position="11"/>
    </location>
</feature>
<proteinExistence type="predicted"/>
<name>A0A834P1Z6_VESPE</name>
<evidence type="ECO:0000313" key="3">
    <source>
        <dbReference type="Proteomes" id="UP000600918"/>
    </source>
</evidence>
<feature type="region of interest" description="Disordered" evidence="1">
    <location>
        <begin position="80"/>
        <end position="135"/>
    </location>
</feature>
<organism evidence="2 3">
    <name type="scientific">Vespula pensylvanica</name>
    <name type="common">Western yellow jacket</name>
    <name type="synonym">Wasp</name>
    <dbReference type="NCBI Taxonomy" id="30213"/>
    <lineage>
        <taxon>Eukaryota</taxon>
        <taxon>Metazoa</taxon>
        <taxon>Ecdysozoa</taxon>
        <taxon>Arthropoda</taxon>
        <taxon>Hexapoda</taxon>
        <taxon>Insecta</taxon>
        <taxon>Pterygota</taxon>
        <taxon>Neoptera</taxon>
        <taxon>Endopterygota</taxon>
        <taxon>Hymenoptera</taxon>
        <taxon>Apocrita</taxon>
        <taxon>Aculeata</taxon>
        <taxon>Vespoidea</taxon>
        <taxon>Vespidae</taxon>
        <taxon>Vespinae</taxon>
        <taxon>Vespula</taxon>
    </lineage>
</organism>
<evidence type="ECO:0000313" key="2">
    <source>
        <dbReference type="EMBL" id="KAF7425229.1"/>
    </source>
</evidence>
<feature type="compositionally biased region" description="Basic and acidic residues" evidence="1">
    <location>
        <begin position="80"/>
        <end position="92"/>
    </location>
</feature>
<sequence>MEMEMKGRGEGDGVIDDGGGGERGGGRLEKPTRALLASPPHLKSARATTIAFVNFLRSRKRDFVSIHLAGNYPQRHLIQRKEMRREEKGIEEGKEEEGEEEEGGGGGGGRGGGGGGGGGERRRREVTAMAKKRRTIAKADDGVRCRREGAVWYSVRVRGHNWPPTGDDDDAPPVSFPFHLGPFADRKDGSPA</sequence>
<comment type="caution">
    <text evidence="2">The sequence shown here is derived from an EMBL/GenBank/DDBJ whole genome shotgun (WGS) entry which is preliminary data.</text>
</comment>
<feature type="compositionally biased region" description="Gly residues" evidence="1">
    <location>
        <begin position="104"/>
        <end position="118"/>
    </location>
</feature>
<feature type="compositionally biased region" description="Acidic residues" evidence="1">
    <location>
        <begin position="93"/>
        <end position="103"/>
    </location>
</feature>
<dbReference type="Proteomes" id="UP000600918">
    <property type="component" value="Unassembled WGS sequence"/>
</dbReference>